<sequence>MGALTGIRVLDLSRVLAGPWCSQILADLGADVIKIERVGAGDDTRAWGPPYMKSPSGEETSEASYYQSSNRNKRSVAVDISCAEGQEIVRALAAESDVFIENFKAGSLKKYGLDYEALSEVNPRLVYCSITGFGQTGPRAREPGYDFIVQGTGGLMSITGERDDLPGGGPQKVGVAVADVMTGLYSVIAIQAALLAREKIGKGQYCDMALLDVQVAALGNQSQNYLSTGVSPGRYGNAHANIVPYNVFRAVDQDFIIACGNDHQFIALCNAIGLPEFPLDPRFSKNEDRVRNRADVTRILSDHFKQDKAKVWVDKIYSVGVPVGLINDIAGALAEPQVEARGMVVNIPHCMNPDFKMVGSPIKLSATPVEYTRPAPLLGEDTDVVLSEFIGISSEQLSILKSKRVIG</sequence>
<keyword evidence="1 3" id="KW-0808">Transferase</keyword>
<feature type="region of interest" description="Disordered" evidence="2">
    <location>
        <begin position="46"/>
        <end position="68"/>
    </location>
</feature>
<dbReference type="PANTHER" id="PTHR48207">
    <property type="entry name" value="SUCCINATE--HYDROXYMETHYLGLUTARATE COA-TRANSFERASE"/>
    <property type="match status" value="1"/>
</dbReference>
<dbReference type="KEGG" id="haa:A5892_10435"/>
<dbReference type="GO" id="GO:0008410">
    <property type="term" value="F:CoA-transferase activity"/>
    <property type="evidence" value="ECO:0007669"/>
    <property type="project" value="TreeGrafter"/>
</dbReference>
<dbReference type="RefSeq" id="WP_064122755.1">
    <property type="nucleotide sequence ID" value="NZ_CP015243.1"/>
</dbReference>
<evidence type="ECO:0000256" key="1">
    <source>
        <dbReference type="ARBA" id="ARBA00022679"/>
    </source>
</evidence>
<dbReference type="AlphaFoldDB" id="A0A172YEY5"/>
<proteinExistence type="predicted"/>
<dbReference type="InterPro" id="IPR003673">
    <property type="entry name" value="CoA-Trfase_fam_III"/>
</dbReference>
<dbReference type="PANTHER" id="PTHR48207:SF3">
    <property type="entry name" value="SUCCINATE--HYDROXYMETHYLGLUTARATE COA-TRANSFERASE"/>
    <property type="match status" value="1"/>
</dbReference>
<accession>A0A172YEY5</accession>
<dbReference type="Gene3D" id="3.30.1540.10">
    <property type="entry name" value="formyl-coa transferase, domain 3"/>
    <property type="match status" value="1"/>
</dbReference>
<organism evidence="3 4">
    <name type="scientific">Halotalea alkalilenta</name>
    <dbReference type="NCBI Taxonomy" id="376489"/>
    <lineage>
        <taxon>Bacteria</taxon>
        <taxon>Pseudomonadati</taxon>
        <taxon>Pseudomonadota</taxon>
        <taxon>Gammaproteobacteria</taxon>
        <taxon>Oceanospirillales</taxon>
        <taxon>Halomonadaceae</taxon>
        <taxon>Halotalea</taxon>
    </lineage>
</organism>
<dbReference type="InterPro" id="IPR023606">
    <property type="entry name" value="CoA-Trfase_III_dom_1_sf"/>
</dbReference>
<dbReference type="Gene3D" id="3.40.50.10540">
    <property type="entry name" value="Crotonobetainyl-coa:carnitine coa-transferase, domain 1"/>
    <property type="match status" value="1"/>
</dbReference>
<dbReference type="STRING" id="376489.A5892_10435"/>
<name>A0A172YEY5_9GAMM</name>
<evidence type="ECO:0000313" key="4">
    <source>
        <dbReference type="Proteomes" id="UP000077875"/>
    </source>
</evidence>
<dbReference type="InterPro" id="IPR044855">
    <property type="entry name" value="CoA-Trfase_III_dom3_sf"/>
</dbReference>
<dbReference type="InterPro" id="IPR050483">
    <property type="entry name" value="CoA-transferase_III_domain"/>
</dbReference>
<dbReference type="Pfam" id="PF02515">
    <property type="entry name" value="CoA_transf_3"/>
    <property type="match status" value="1"/>
</dbReference>
<dbReference type="EMBL" id="CP015243">
    <property type="protein sequence ID" value="ANF57830.1"/>
    <property type="molecule type" value="Genomic_DNA"/>
</dbReference>
<keyword evidence="4" id="KW-1185">Reference proteome</keyword>
<reference evidence="3 4" key="1">
    <citation type="submission" date="2016-04" db="EMBL/GenBank/DDBJ databases">
        <title>Complete Genome Sequence of Halotalea alkalilenta IHB B 13600.</title>
        <authorList>
            <person name="Swarnkar M.K."/>
            <person name="Sharma A."/>
            <person name="Kaushal K."/>
            <person name="Soni R."/>
            <person name="Rana S."/>
            <person name="Singh A.K."/>
            <person name="Gulati A."/>
        </authorList>
    </citation>
    <scope>NUCLEOTIDE SEQUENCE [LARGE SCALE GENOMIC DNA]</scope>
    <source>
        <strain evidence="3 4">IHB B 13600</strain>
    </source>
</reference>
<protein>
    <submittedName>
        <fullName evidence="3">CoA-transferase</fullName>
    </submittedName>
</protein>
<dbReference type="Proteomes" id="UP000077875">
    <property type="component" value="Chromosome"/>
</dbReference>
<gene>
    <name evidence="3" type="ORF">A5892_10435</name>
</gene>
<evidence type="ECO:0000313" key="3">
    <source>
        <dbReference type="EMBL" id="ANF57830.1"/>
    </source>
</evidence>
<evidence type="ECO:0000256" key="2">
    <source>
        <dbReference type="SAM" id="MobiDB-lite"/>
    </source>
</evidence>
<dbReference type="SUPFAM" id="SSF89796">
    <property type="entry name" value="CoA-transferase family III (CaiB/BaiF)"/>
    <property type="match status" value="1"/>
</dbReference>